<feature type="domain" description="DUF3074" evidence="1">
    <location>
        <begin position="66"/>
        <end position="191"/>
    </location>
</feature>
<accession>G4TF98</accession>
<evidence type="ECO:0000313" key="3">
    <source>
        <dbReference type="Proteomes" id="UP000007148"/>
    </source>
</evidence>
<dbReference type="OMA" id="GDGAPWH"/>
<gene>
    <name evidence="2" type="ORF">PIIN_03938</name>
</gene>
<reference evidence="2 3" key="1">
    <citation type="journal article" date="2011" name="PLoS Pathog.">
        <title>Endophytic Life Strategies Decoded by Genome and Transcriptome Analyses of the Mutualistic Root Symbiont Piriformospora indica.</title>
        <authorList>
            <person name="Zuccaro A."/>
            <person name="Lahrmann U."/>
            <person name="Guldener U."/>
            <person name="Langen G."/>
            <person name="Pfiffi S."/>
            <person name="Biedenkopf D."/>
            <person name="Wong P."/>
            <person name="Samans B."/>
            <person name="Grimm C."/>
            <person name="Basiewicz M."/>
            <person name="Murat C."/>
            <person name="Martin F."/>
            <person name="Kogel K.H."/>
        </authorList>
    </citation>
    <scope>NUCLEOTIDE SEQUENCE [LARGE SCALE GENOMIC DNA]</scope>
    <source>
        <strain evidence="2 3">DSM 11827</strain>
    </source>
</reference>
<dbReference type="eggNOG" id="ENOG502QTT5">
    <property type="taxonomic scope" value="Eukaryota"/>
</dbReference>
<keyword evidence="3" id="KW-1185">Reference proteome</keyword>
<dbReference type="AlphaFoldDB" id="G4TF98"/>
<dbReference type="Pfam" id="PF11274">
    <property type="entry name" value="DUF3074"/>
    <property type="match status" value="1"/>
</dbReference>
<evidence type="ECO:0000259" key="1">
    <source>
        <dbReference type="Pfam" id="PF11274"/>
    </source>
</evidence>
<comment type="caution">
    <text evidence="2">The sequence shown here is derived from an EMBL/GenBank/DDBJ whole genome shotgun (WGS) entry which is preliminary data.</text>
</comment>
<dbReference type="InterPro" id="IPR024500">
    <property type="entry name" value="DUF3074"/>
</dbReference>
<dbReference type="OrthoDB" id="6423603at2759"/>
<evidence type="ECO:0000313" key="2">
    <source>
        <dbReference type="EMBL" id="CCA69998.1"/>
    </source>
</evidence>
<dbReference type="PANTHER" id="PTHR40370">
    <property type="entry name" value="EXPRESSED PROTEIN"/>
    <property type="match status" value="1"/>
</dbReference>
<dbReference type="EMBL" id="CAFZ01000069">
    <property type="protein sequence ID" value="CCA69998.1"/>
    <property type="molecule type" value="Genomic_DNA"/>
</dbReference>
<sequence length="220" mass="25410">MSDFYPSITPVKVQNIPSRETLLDVMVPILLESEQWQAGKEFEEPEWKTAIKTFSRHKTAKDGAMWHGRVSEHSEETTGGWEAVWQGIGVNHTLHEKEYYHELEKAELVKAFNEHQEIWTVYYHLRPPASNRVFTELITTHVSTDEATGLRTGYVMSIPVDISSDPELRQKEFSGTKGAYSAIERVKELPDGGVNWRYTFSSTRDPHIDAFKDDYDLYTR</sequence>
<dbReference type="STRING" id="1109443.G4TF98"/>
<protein>
    <recommendedName>
        <fullName evidence="1">DUF3074 domain-containing protein</fullName>
    </recommendedName>
</protein>
<name>G4TF98_SERID</name>
<organism evidence="2 3">
    <name type="scientific">Serendipita indica (strain DSM 11827)</name>
    <name type="common">Root endophyte fungus</name>
    <name type="synonym">Piriformospora indica</name>
    <dbReference type="NCBI Taxonomy" id="1109443"/>
    <lineage>
        <taxon>Eukaryota</taxon>
        <taxon>Fungi</taxon>
        <taxon>Dikarya</taxon>
        <taxon>Basidiomycota</taxon>
        <taxon>Agaricomycotina</taxon>
        <taxon>Agaricomycetes</taxon>
        <taxon>Sebacinales</taxon>
        <taxon>Serendipitaceae</taxon>
        <taxon>Serendipita</taxon>
    </lineage>
</organism>
<dbReference type="InParanoid" id="G4TF98"/>
<dbReference type="Proteomes" id="UP000007148">
    <property type="component" value="Unassembled WGS sequence"/>
</dbReference>
<proteinExistence type="predicted"/>
<dbReference type="HOGENOM" id="CLU_078586_0_1_1"/>
<dbReference type="PANTHER" id="PTHR40370:SF1">
    <property type="entry name" value="DUF3074 DOMAIN-CONTAINING PROTEIN"/>
    <property type="match status" value="1"/>
</dbReference>